<proteinExistence type="predicted"/>
<evidence type="ECO:0000313" key="2">
    <source>
        <dbReference type="EMBL" id="MCZ0858924.1"/>
    </source>
</evidence>
<name>A0ABT4IB02_9ACTO</name>
<accession>A0ABT4IB02</accession>
<dbReference type="InterPro" id="IPR050712">
    <property type="entry name" value="NAD(P)H-dep_reductase"/>
</dbReference>
<dbReference type="InterPro" id="IPR029039">
    <property type="entry name" value="Flavoprotein-like_sf"/>
</dbReference>
<keyword evidence="3" id="KW-1185">Reference proteome</keyword>
<evidence type="ECO:0000313" key="3">
    <source>
        <dbReference type="Proteomes" id="UP001072034"/>
    </source>
</evidence>
<organism evidence="2 3">
    <name type="scientific">Actinomyces israelii</name>
    <dbReference type="NCBI Taxonomy" id="1659"/>
    <lineage>
        <taxon>Bacteria</taxon>
        <taxon>Bacillati</taxon>
        <taxon>Actinomycetota</taxon>
        <taxon>Actinomycetes</taxon>
        <taxon>Actinomycetales</taxon>
        <taxon>Actinomycetaceae</taxon>
        <taxon>Actinomyces</taxon>
    </lineage>
</organism>
<dbReference type="PANTHER" id="PTHR30543:SF21">
    <property type="entry name" value="NAD(P)H-DEPENDENT FMN REDUCTASE LOT6"/>
    <property type="match status" value="1"/>
</dbReference>
<dbReference type="Pfam" id="PF03358">
    <property type="entry name" value="FMN_red"/>
    <property type="match status" value="1"/>
</dbReference>
<protein>
    <submittedName>
        <fullName evidence="2">NAD(P)H-dependent oxidoreductase</fullName>
    </submittedName>
</protein>
<gene>
    <name evidence="2" type="ORF">OHJ16_12825</name>
</gene>
<evidence type="ECO:0000259" key="1">
    <source>
        <dbReference type="Pfam" id="PF03358"/>
    </source>
</evidence>
<dbReference type="EMBL" id="JAPTMY010000033">
    <property type="protein sequence ID" value="MCZ0858924.1"/>
    <property type="molecule type" value="Genomic_DNA"/>
</dbReference>
<dbReference type="Gene3D" id="3.40.50.360">
    <property type="match status" value="1"/>
</dbReference>
<dbReference type="SUPFAM" id="SSF52218">
    <property type="entry name" value="Flavoproteins"/>
    <property type="match status" value="1"/>
</dbReference>
<dbReference type="RefSeq" id="WP_268918245.1">
    <property type="nucleotide sequence ID" value="NZ_CAJPNG010000138.1"/>
</dbReference>
<dbReference type="InterPro" id="IPR005025">
    <property type="entry name" value="FMN_Rdtase-like_dom"/>
</dbReference>
<reference evidence="2" key="1">
    <citation type="submission" date="2022-10" db="EMBL/GenBank/DDBJ databases">
        <title>Genome sequence of Actinomyces israelii ATCC 10048.</title>
        <authorList>
            <person name="Watt R.M."/>
            <person name="Tong W.M."/>
        </authorList>
    </citation>
    <scope>NUCLEOTIDE SEQUENCE</scope>
    <source>
        <strain evidence="2">ATCC 10048</strain>
    </source>
</reference>
<comment type="caution">
    <text evidence="2">The sequence shown here is derived from an EMBL/GenBank/DDBJ whole genome shotgun (WGS) entry which is preliminary data.</text>
</comment>
<feature type="domain" description="NADPH-dependent FMN reductase-like" evidence="1">
    <location>
        <begin position="3"/>
        <end position="149"/>
    </location>
</feature>
<dbReference type="PANTHER" id="PTHR30543">
    <property type="entry name" value="CHROMATE REDUCTASE"/>
    <property type="match status" value="1"/>
</dbReference>
<dbReference type="Proteomes" id="UP001072034">
    <property type="component" value="Unassembled WGS sequence"/>
</dbReference>
<sequence>MTRLAVITGSVRPNRVGSAVAQWVAERASTVEGAEAEVLELADFRLPVFAEEIPPMMAAPKDPAAVAWNEALARFDAYVFVTPEYNRSIPGALKNAIDFIVPSVLANKAVGLVGYSYLGGTRPIEHLRGILVNFTTGVVGKQVNLSLATDFDEGAFAPAAYHDGEVPAMVEAVVAQDRALAALR</sequence>